<evidence type="ECO:0000313" key="2">
    <source>
        <dbReference type="EMBL" id="MFI7439248.1"/>
    </source>
</evidence>
<keyword evidence="3" id="KW-1185">Reference proteome</keyword>
<dbReference type="Proteomes" id="UP001612928">
    <property type="component" value="Unassembled WGS sequence"/>
</dbReference>
<dbReference type="RefSeq" id="WP_397018776.1">
    <property type="nucleotide sequence ID" value="NZ_JBITMB010000001.1"/>
</dbReference>
<reference evidence="2 3" key="1">
    <citation type="submission" date="2024-10" db="EMBL/GenBank/DDBJ databases">
        <title>The Natural Products Discovery Center: Release of the First 8490 Sequenced Strains for Exploring Actinobacteria Biosynthetic Diversity.</title>
        <authorList>
            <person name="Kalkreuter E."/>
            <person name="Kautsar S.A."/>
            <person name="Yang D."/>
            <person name="Bader C.D."/>
            <person name="Teijaro C.N."/>
            <person name="Fluegel L."/>
            <person name="Davis C.M."/>
            <person name="Simpson J.R."/>
            <person name="Lauterbach L."/>
            <person name="Steele A.D."/>
            <person name="Gui C."/>
            <person name="Meng S."/>
            <person name="Li G."/>
            <person name="Viehrig K."/>
            <person name="Ye F."/>
            <person name="Su P."/>
            <person name="Kiefer A.F."/>
            <person name="Nichols A."/>
            <person name="Cepeda A.J."/>
            <person name="Yan W."/>
            <person name="Fan B."/>
            <person name="Jiang Y."/>
            <person name="Adhikari A."/>
            <person name="Zheng C.-J."/>
            <person name="Schuster L."/>
            <person name="Cowan T.M."/>
            <person name="Smanski M.J."/>
            <person name="Chevrette M.G."/>
            <person name="De Carvalho L.P.S."/>
            <person name="Shen B."/>
        </authorList>
    </citation>
    <scope>NUCLEOTIDE SEQUENCE [LARGE SCALE GENOMIC DNA]</scope>
    <source>
        <strain evidence="2 3">NPDC049503</strain>
    </source>
</reference>
<feature type="region of interest" description="Disordered" evidence="1">
    <location>
        <begin position="96"/>
        <end position="118"/>
    </location>
</feature>
<sequence length="367" mass="39867">MTNQHESFPDLMQEDTFEVVMRGYNRRQVHDYMMRTRNQIRDLEERLARAIEQAEQGRLELAEARRRMVEGPQSYEDLSPRLAQILKLGEEEAAAKREEAEAEAASVRDAARSEADRVLTSARETADNLLSSAQTEAERRVNEATAAAERMLAQAGADADEKLGSARQEAEDTLRGASAEAERLVTVAQQESERLREAANAEAAQTVAAARHEAETTLTAARERVAALDEHAGRRVEYLSNTHSEVVRRLAEIGSVLGDLMHAEKAAGPLVVESAVPPREIAGPEGATRPQAAPAQAAQGQAPGSVQEARALAAGEAGEPREAGEPAPDDDVRIIVADEHEPVTAPARREVSDDTDVNIGRLSEVRK</sequence>
<accession>A0ABW7ZXH4</accession>
<feature type="compositionally biased region" description="Basic and acidic residues" evidence="1">
    <location>
        <begin position="318"/>
        <end position="352"/>
    </location>
</feature>
<feature type="compositionally biased region" description="Low complexity" evidence="1">
    <location>
        <begin position="290"/>
        <end position="317"/>
    </location>
</feature>
<gene>
    <name evidence="2" type="ORF">ACIBP5_04700</name>
</gene>
<protein>
    <recommendedName>
        <fullName evidence="4">DivIVA protein</fullName>
    </recommendedName>
</protein>
<evidence type="ECO:0000313" key="3">
    <source>
        <dbReference type="Proteomes" id="UP001612928"/>
    </source>
</evidence>
<name>A0ABW7ZXH4_9ACTN</name>
<dbReference type="EMBL" id="JBITMB010000001">
    <property type="protein sequence ID" value="MFI7439248.1"/>
    <property type="molecule type" value="Genomic_DNA"/>
</dbReference>
<organism evidence="2 3">
    <name type="scientific">Nonomuraea indica</name>
    <dbReference type="NCBI Taxonomy" id="1581193"/>
    <lineage>
        <taxon>Bacteria</taxon>
        <taxon>Bacillati</taxon>
        <taxon>Actinomycetota</taxon>
        <taxon>Actinomycetes</taxon>
        <taxon>Streptosporangiales</taxon>
        <taxon>Streptosporangiaceae</taxon>
        <taxon>Nonomuraea</taxon>
    </lineage>
</organism>
<evidence type="ECO:0000256" key="1">
    <source>
        <dbReference type="SAM" id="MobiDB-lite"/>
    </source>
</evidence>
<feature type="region of interest" description="Disordered" evidence="1">
    <location>
        <begin position="280"/>
        <end position="367"/>
    </location>
</feature>
<comment type="caution">
    <text evidence="2">The sequence shown here is derived from an EMBL/GenBank/DDBJ whole genome shotgun (WGS) entry which is preliminary data.</text>
</comment>
<proteinExistence type="predicted"/>
<evidence type="ECO:0008006" key="4">
    <source>
        <dbReference type="Google" id="ProtNLM"/>
    </source>
</evidence>